<dbReference type="GO" id="GO:0006032">
    <property type="term" value="P:chitin catabolic process"/>
    <property type="evidence" value="ECO:0007669"/>
    <property type="project" value="UniProtKB-KW"/>
</dbReference>
<keyword evidence="4" id="KW-0119">Carbohydrate metabolism</keyword>
<dbReference type="STRING" id="270918.APR42_04025"/>
<dbReference type="PANTHER" id="PTHR11177">
    <property type="entry name" value="CHITINASE"/>
    <property type="match status" value="1"/>
</dbReference>
<evidence type="ECO:0000256" key="1">
    <source>
        <dbReference type="ARBA" id="ARBA00000822"/>
    </source>
</evidence>
<dbReference type="CDD" id="cd06548">
    <property type="entry name" value="GH18_chitinase"/>
    <property type="match status" value="1"/>
</dbReference>
<dbReference type="EMBL" id="LKTP01000012">
    <property type="protein sequence ID" value="KRG29106.1"/>
    <property type="molecule type" value="Genomic_DNA"/>
</dbReference>
<evidence type="ECO:0000256" key="2">
    <source>
        <dbReference type="ARBA" id="ARBA00012729"/>
    </source>
</evidence>
<dbReference type="PROSITE" id="PS51910">
    <property type="entry name" value="GH18_2"/>
    <property type="match status" value="1"/>
</dbReference>
<keyword evidence="11" id="KW-1185">Reference proteome</keyword>
<dbReference type="InterPro" id="IPR017853">
    <property type="entry name" value="GH"/>
</dbReference>
<keyword evidence="3 6" id="KW-0378">Hydrolase</keyword>
<dbReference type="InterPro" id="IPR029070">
    <property type="entry name" value="Chitinase_insertion_sf"/>
</dbReference>
<keyword evidence="5 6" id="KW-0326">Glycosidase</keyword>
<dbReference type="PROSITE" id="PS01095">
    <property type="entry name" value="GH18_1"/>
    <property type="match status" value="1"/>
</dbReference>
<dbReference type="SUPFAM" id="SSF51445">
    <property type="entry name" value="(Trans)glycosidases"/>
    <property type="match status" value="1"/>
</dbReference>
<dbReference type="GO" id="GO:0005975">
    <property type="term" value="P:carbohydrate metabolic process"/>
    <property type="evidence" value="ECO:0007669"/>
    <property type="project" value="InterPro"/>
</dbReference>
<dbReference type="InterPro" id="IPR050314">
    <property type="entry name" value="Glycosyl_Hydrlase_18"/>
</dbReference>
<feature type="signal peptide" evidence="8">
    <location>
        <begin position="1"/>
        <end position="24"/>
    </location>
</feature>
<keyword evidence="8" id="KW-0732">Signal</keyword>
<evidence type="ECO:0000256" key="4">
    <source>
        <dbReference type="ARBA" id="ARBA00023024"/>
    </source>
</evidence>
<dbReference type="SUPFAM" id="SSF54556">
    <property type="entry name" value="Chitinase insertion domain"/>
    <property type="match status" value="1"/>
</dbReference>
<evidence type="ECO:0000259" key="9">
    <source>
        <dbReference type="PROSITE" id="PS51910"/>
    </source>
</evidence>
<keyword evidence="4" id="KW-0146">Chitin degradation</keyword>
<dbReference type="Proteomes" id="UP000051643">
    <property type="component" value="Unassembled WGS sequence"/>
</dbReference>
<sequence>MKIVKNILVILSVGMILTTCQLQAQEQNSKKIVGYIVAGNVDDKFDEISPEKLTHINYAFANIKDGKIIEGNPKDVERLKKLNTLKKDNPELKILISVGGWTWSGGFSEAVATKNDREQFANSGISFLQKHKIDGIDLDWEYPGQPGAGNIHSPNDKENFTAILKLFRKKLDSVGEIDNRNYLLTIATAANEEYLKHVELNKIHPHLDFINIMSYDYQGGWNDSTSHHTNLFISETNPDDYKQSTKTAVKEHLEAGAPSKKLVIGMAFYGRGWHETENQNSGLHQKAFGNSFSINYRELKDSLKTSNYRRFWDETAKAPYLWREDTGTFITYDDPRSIKEKVQFIEENDLGGAMFWQYHGDDGELLKTLYTELKKQ</sequence>
<dbReference type="GO" id="GO:0008843">
    <property type="term" value="F:endochitinase activity"/>
    <property type="evidence" value="ECO:0007669"/>
    <property type="project" value="UniProtKB-EC"/>
</dbReference>
<dbReference type="AlphaFoldDB" id="A0A0Q9ZG59"/>
<dbReference type="GO" id="GO:0008061">
    <property type="term" value="F:chitin binding"/>
    <property type="evidence" value="ECO:0007669"/>
    <property type="project" value="InterPro"/>
</dbReference>
<comment type="catalytic activity">
    <reaction evidence="1">
        <text>Random endo-hydrolysis of N-acetyl-beta-D-glucosaminide (1-&gt;4)-beta-linkages in chitin and chitodextrins.</text>
        <dbReference type="EC" id="3.2.1.14"/>
    </reaction>
</comment>
<evidence type="ECO:0000256" key="6">
    <source>
        <dbReference type="RuleBase" id="RU000489"/>
    </source>
</evidence>
<gene>
    <name evidence="10" type="ORF">APR42_04025</name>
</gene>
<accession>A0A0Q9ZG59</accession>
<evidence type="ECO:0000313" key="11">
    <source>
        <dbReference type="Proteomes" id="UP000051643"/>
    </source>
</evidence>
<dbReference type="RefSeq" id="WP_057481579.1">
    <property type="nucleotide sequence ID" value="NZ_BMWR01000003.1"/>
</dbReference>
<comment type="similarity">
    <text evidence="7">Belongs to the glycosyl hydrolase 18 family.</text>
</comment>
<dbReference type="Gene3D" id="3.20.20.80">
    <property type="entry name" value="Glycosidases"/>
    <property type="match status" value="1"/>
</dbReference>
<dbReference type="SMART" id="SM00636">
    <property type="entry name" value="Glyco_18"/>
    <property type="match status" value="1"/>
</dbReference>
<proteinExistence type="inferred from homology"/>
<dbReference type="Pfam" id="PF00704">
    <property type="entry name" value="Glyco_hydro_18"/>
    <property type="match status" value="1"/>
</dbReference>
<feature type="chain" id="PRO_5006389457" description="chitinase" evidence="8">
    <location>
        <begin position="25"/>
        <end position="376"/>
    </location>
</feature>
<comment type="caution">
    <text evidence="10">The sequence shown here is derived from an EMBL/GenBank/DDBJ whole genome shotgun (WGS) entry which is preliminary data.</text>
</comment>
<dbReference type="EC" id="3.2.1.14" evidence="2"/>
<evidence type="ECO:0000256" key="8">
    <source>
        <dbReference type="SAM" id="SignalP"/>
    </source>
</evidence>
<evidence type="ECO:0000313" key="10">
    <source>
        <dbReference type="EMBL" id="KRG29106.1"/>
    </source>
</evidence>
<dbReference type="InterPro" id="IPR001579">
    <property type="entry name" value="Glyco_hydro_18_chit_AS"/>
</dbReference>
<dbReference type="InterPro" id="IPR001223">
    <property type="entry name" value="Glyco_hydro18_cat"/>
</dbReference>
<evidence type="ECO:0000256" key="7">
    <source>
        <dbReference type="RuleBase" id="RU004453"/>
    </source>
</evidence>
<dbReference type="PANTHER" id="PTHR11177:SF317">
    <property type="entry name" value="CHITINASE 12-RELATED"/>
    <property type="match status" value="1"/>
</dbReference>
<protein>
    <recommendedName>
        <fullName evidence="2">chitinase</fullName>
        <ecNumber evidence="2">3.2.1.14</ecNumber>
    </recommendedName>
</protein>
<dbReference type="Gene3D" id="3.10.50.10">
    <property type="match status" value="1"/>
</dbReference>
<name>A0A0Q9ZG59_9FLAO</name>
<organism evidence="10 11">
    <name type="scientific">Salegentibacter mishustinae</name>
    <dbReference type="NCBI Taxonomy" id="270918"/>
    <lineage>
        <taxon>Bacteria</taxon>
        <taxon>Pseudomonadati</taxon>
        <taxon>Bacteroidota</taxon>
        <taxon>Flavobacteriia</taxon>
        <taxon>Flavobacteriales</taxon>
        <taxon>Flavobacteriaceae</taxon>
        <taxon>Salegentibacter</taxon>
    </lineage>
</organism>
<evidence type="ECO:0000256" key="5">
    <source>
        <dbReference type="ARBA" id="ARBA00023295"/>
    </source>
</evidence>
<feature type="domain" description="GH18" evidence="9">
    <location>
        <begin position="30"/>
        <end position="376"/>
    </location>
</feature>
<dbReference type="OrthoDB" id="9775889at2"/>
<dbReference type="InterPro" id="IPR011583">
    <property type="entry name" value="Chitinase_II/V-like_cat"/>
</dbReference>
<keyword evidence="4" id="KW-0624">Polysaccharide degradation</keyword>
<reference evidence="10" key="1">
    <citation type="submission" date="2015-10" db="EMBL/GenBank/DDBJ databases">
        <title>Draft genome sequence of Salegentibacter mishustinae KCTC 12263.</title>
        <authorList>
            <person name="Lin W."/>
            <person name="Zheng Q."/>
        </authorList>
    </citation>
    <scope>NUCLEOTIDE SEQUENCE [LARGE SCALE GENOMIC DNA]</scope>
    <source>
        <strain evidence="10">KCTC 12263</strain>
    </source>
</reference>
<evidence type="ECO:0000256" key="3">
    <source>
        <dbReference type="ARBA" id="ARBA00022801"/>
    </source>
</evidence>